<name>A0ABV6PBY0_9MICC</name>
<evidence type="ECO:0000256" key="2">
    <source>
        <dbReference type="ARBA" id="ARBA00022448"/>
    </source>
</evidence>
<evidence type="ECO:0000256" key="3">
    <source>
        <dbReference type="ARBA" id="ARBA00022692"/>
    </source>
</evidence>
<keyword evidence="9" id="KW-1185">Reference proteome</keyword>
<feature type="domain" description="ABC transmembrane type-1" evidence="7">
    <location>
        <begin position="27"/>
        <end position="206"/>
    </location>
</feature>
<dbReference type="SUPFAM" id="SSF161098">
    <property type="entry name" value="MetI-like"/>
    <property type="match status" value="1"/>
</dbReference>
<evidence type="ECO:0000259" key="7">
    <source>
        <dbReference type="PROSITE" id="PS50928"/>
    </source>
</evidence>
<dbReference type="PANTHER" id="PTHR30177:SF33">
    <property type="entry name" value="POSSIBLE OSMOPROTECTANT (GLYCINE BETAINE_CARNITINE_CHOLINE_L-PROLINE) TRANSPORT INTEGRAL MEMBRANE PROTEIN ABC TRANSPORTER PROZ"/>
    <property type="match status" value="1"/>
</dbReference>
<dbReference type="Gene3D" id="1.10.3720.10">
    <property type="entry name" value="MetI-like"/>
    <property type="match status" value="1"/>
</dbReference>
<keyword evidence="3 6" id="KW-0812">Transmembrane</keyword>
<keyword evidence="4 6" id="KW-1133">Transmembrane helix</keyword>
<dbReference type="EMBL" id="JBHLUB010000030">
    <property type="protein sequence ID" value="MFC0582348.1"/>
    <property type="molecule type" value="Genomic_DNA"/>
</dbReference>
<dbReference type="RefSeq" id="WP_377459441.1">
    <property type="nucleotide sequence ID" value="NZ_JBHLUB010000030.1"/>
</dbReference>
<dbReference type="PROSITE" id="PS50928">
    <property type="entry name" value="ABC_TM1"/>
    <property type="match status" value="1"/>
</dbReference>
<keyword evidence="5 6" id="KW-0472">Membrane</keyword>
<accession>A0ABV6PBY0</accession>
<evidence type="ECO:0000256" key="5">
    <source>
        <dbReference type="ARBA" id="ARBA00023136"/>
    </source>
</evidence>
<evidence type="ECO:0000313" key="8">
    <source>
        <dbReference type="EMBL" id="MFC0582348.1"/>
    </source>
</evidence>
<comment type="subcellular location">
    <subcellularLocation>
        <location evidence="6">Cell membrane</location>
        <topology evidence="6">Multi-pass membrane protein</topology>
    </subcellularLocation>
    <subcellularLocation>
        <location evidence="1">Membrane</location>
        <topology evidence="1">Multi-pass membrane protein</topology>
    </subcellularLocation>
</comment>
<reference evidence="8 9" key="1">
    <citation type="submission" date="2024-09" db="EMBL/GenBank/DDBJ databases">
        <authorList>
            <person name="Sun Q."/>
            <person name="Mori K."/>
        </authorList>
    </citation>
    <scope>NUCLEOTIDE SEQUENCE [LARGE SCALE GENOMIC DNA]</scope>
    <source>
        <strain evidence="8 9">NCAIM B.02604</strain>
    </source>
</reference>
<dbReference type="InterPro" id="IPR051204">
    <property type="entry name" value="ABC_transp_perm/SBD"/>
</dbReference>
<keyword evidence="2 6" id="KW-0813">Transport</keyword>
<feature type="transmembrane region" description="Helical" evidence="6">
    <location>
        <begin position="31"/>
        <end position="53"/>
    </location>
</feature>
<feature type="transmembrane region" description="Helical" evidence="6">
    <location>
        <begin position="150"/>
        <end position="173"/>
    </location>
</feature>
<gene>
    <name evidence="8" type="ORF">ACFFFR_08145</name>
</gene>
<dbReference type="PANTHER" id="PTHR30177">
    <property type="entry name" value="GLYCINE BETAINE/L-PROLINE TRANSPORT SYSTEM PERMEASE PROTEIN PROW"/>
    <property type="match status" value="1"/>
</dbReference>
<comment type="caution">
    <text evidence="8">The sequence shown here is derived from an EMBL/GenBank/DDBJ whole genome shotgun (WGS) entry which is preliminary data.</text>
</comment>
<feature type="transmembrane region" description="Helical" evidence="6">
    <location>
        <begin position="185"/>
        <end position="209"/>
    </location>
</feature>
<dbReference type="CDD" id="cd06261">
    <property type="entry name" value="TM_PBP2"/>
    <property type="match status" value="1"/>
</dbReference>
<protein>
    <submittedName>
        <fullName evidence="8">ABC transporter permease</fullName>
    </submittedName>
</protein>
<dbReference type="Proteomes" id="UP001589862">
    <property type="component" value="Unassembled WGS sequence"/>
</dbReference>
<sequence length="239" mass="25074">MTLAEFLAEWLSRPETWSGPDSIAARLSEHLLYSVIAILIAAVLAIPLGLYLGNRGRGEILVLTLANTIRALPTLGLLTLIVLITGIGLVPPLVALVVLAFPPLLINTFEGVRSLDATVIDAARGMGFDRGRTIGLVQLPMSIPYILPGLRLAAIQVISAATIAAYVGLGGLGRYIFDGLGRRDFGAVLGGSILVALLSILVEVVLLLIGKYAISPGLRPGKAPVSPGRGLFKLRKATS</sequence>
<feature type="transmembrane region" description="Helical" evidence="6">
    <location>
        <begin position="74"/>
        <end position="101"/>
    </location>
</feature>
<organism evidence="8 9">
    <name type="scientific">Micrococcoides hystricis</name>
    <dbReference type="NCBI Taxonomy" id="1572761"/>
    <lineage>
        <taxon>Bacteria</taxon>
        <taxon>Bacillati</taxon>
        <taxon>Actinomycetota</taxon>
        <taxon>Actinomycetes</taxon>
        <taxon>Micrococcales</taxon>
        <taxon>Micrococcaceae</taxon>
        <taxon>Micrococcoides</taxon>
    </lineage>
</organism>
<dbReference type="InterPro" id="IPR035906">
    <property type="entry name" value="MetI-like_sf"/>
</dbReference>
<evidence type="ECO:0000313" key="9">
    <source>
        <dbReference type="Proteomes" id="UP001589862"/>
    </source>
</evidence>
<evidence type="ECO:0000256" key="6">
    <source>
        <dbReference type="RuleBase" id="RU363032"/>
    </source>
</evidence>
<comment type="similarity">
    <text evidence="6">Belongs to the binding-protein-dependent transport system permease family.</text>
</comment>
<dbReference type="InterPro" id="IPR000515">
    <property type="entry name" value="MetI-like"/>
</dbReference>
<proteinExistence type="inferred from homology"/>
<evidence type="ECO:0000256" key="4">
    <source>
        <dbReference type="ARBA" id="ARBA00022989"/>
    </source>
</evidence>
<evidence type="ECO:0000256" key="1">
    <source>
        <dbReference type="ARBA" id="ARBA00004141"/>
    </source>
</evidence>
<dbReference type="Pfam" id="PF00528">
    <property type="entry name" value="BPD_transp_1"/>
    <property type="match status" value="1"/>
</dbReference>